<accession>A0ABR4KW16</accession>
<dbReference type="PANTHER" id="PTHR38792:SF3">
    <property type="entry name" value="BNR_ASP-BOX REPEAT DOMAIN PROTEIN (AFU_ORTHOLOGUE AFUA_7G06430)-RELATED"/>
    <property type="match status" value="1"/>
</dbReference>
<dbReference type="InterPro" id="IPR036278">
    <property type="entry name" value="Sialidase_sf"/>
</dbReference>
<evidence type="ECO:0000313" key="2">
    <source>
        <dbReference type="EMBL" id="KAL2856476.1"/>
    </source>
</evidence>
<proteinExistence type="predicted"/>
<keyword evidence="3" id="KW-1185">Reference proteome</keyword>
<comment type="caution">
    <text evidence="2">The sequence shown here is derived from an EMBL/GenBank/DDBJ whole genome shotgun (WGS) entry which is preliminary data.</text>
</comment>
<gene>
    <name evidence="2" type="ORF">BJY01DRAFT_242814</name>
</gene>
<dbReference type="EMBL" id="JBFXLU010000007">
    <property type="protein sequence ID" value="KAL2856476.1"/>
    <property type="molecule type" value="Genomic_DNA"/>
</dbReference>
<reference evidence="2 3" key="1">
    <citation type="submission" date="2024-07" db="EMBL/GenBank/DDBJ databases">
        <title>Section-level genome sequencing and comparative genomics of Aspergillus sections Usti and Cavernicolus.</title>
        <authorList>
            <consortium name="Lawrence Berkeley National Laboratory"/>
            <person name="Nybo J.L."/>
            <person name="Vesth T.C."/>
            <person name="Theobald S."/>
            <person name="Frisvad J.C."/>
            <person name="Larsen T.O."/>
            <person name="Kjaerboelling I."/>
            <person name="Rothschild-Mancinelli K."/>
            <person name="Lyhne E.K."/>
            <person name="Kogle M.E."/>
            <person name="Barry K."/>
            <person name="Clum A."/>
            <person name="Na H."/>
            <person name="Ledsgaard L."/>
            <person name="Lin J."/>
            <person name="Lipzen A."/>
            <person name="Kuo A."/>
            <person name="Riley R."/>
            <person name="Mondo S."/>
            <person name="Labutti K."/>
            <person name="Haridas S."/>
            <person name="Pangalinan J."/>
            <person name="Salamov A.A."/>
            <person name="Simmons B.A."/>
            <person name="Magnuson J.K."/>
            <person name="Chen J."/>
            <person name="Drula E."/>
            <person name="Henrissat B."/>
            <person name="Wiebenga A."/>
            <person name="Lubbers R.J."/>
            <person name="Gomes A.C."/>
            <person name="Makela M.R."/>
            <person name="Stajich J."/>
            <person name="Grigoriev I.V."/>
            <person name="Mortensen U.H."/>
            <person name="De Vries R.P."/>
            <person name="Baker S.E."/>
            <person name="Andersen M.R."/>
        </authorList>
    </citation>
    <scope>NUCLEOTIDE SEQUENCE [LARGE SCALE GENOMIC DNA]</scope>
    <source>
        <strain evidence="2 3">CBS 123904</strain>
    </source>
</reference>
<dbReference type="Gene3D" id="2.60.120.560">
    <property type="entry name" value="Exo-inulinase, domain 1"/>
    <property type="match status" value="1"/>
</dbReference>
<sequence length="586" mass="63236">MRALSYFALSTLMHLSSFLIPPAAADADGTIVWTPDVANTGGGYVRVIQLQHAGDANGKLLATWEHWYTKVDDKPTNGTASSYIIQESTDSGATWDTLATITDPQTDPDHPAPSYFYQPFFFEFPQQLGKYPAGTLLLIGNLSNGNVTDFFSWRSTNHGKTWESLGKWESGQLYTPGRIWEPFLYLDSAGKLVAMYSSQQDWHQHMQKLVQVISEDGGDTWGNATEVAVGEAQNDRPGMATVARMDNGEFLLSFEWCDENRPHDPCPVHVKTSPDGSTWDSTDPGTVLVTPDGVQATGSPYTIWDSAGKQLILSSKAHRWNSDLGLYTPLNQRIVLVNTDHGNGDWVWATSPWTVPNSTDICGANYSPDLLALPDGTTLYTTEASIDATNSKSHCEPRTGAARIAPLPFTSNFSSTGQAGWIDFGGDWSISGDTYEFSATDSATIALTGSSGWTDYEVSANVTITSDSGVVGLVARASAFRSAPNSFTRYTAAIDSNRGNVALYRVTGEGARLLHSQAHDGGIHVNTFYHLSLAVQSTNITVTLSEDGRSTTTFSSTDGGLKSGAPGLYGSYGRGGFQDVQISSLT</sequence>
<dbReference type="CDD" id="cd15482">
    <property type="entry name" value="Sialidase_non-viral"/>
    <property type="match status" value="1"/>
</dbReference>
<name>A0ABR4KW16_9EURO</name>
<evidence type="ECO:0000256" key="1">
    <source>
        <dbReference type="SAM" id="SignalP"/>
    </source>
</evidence>
<keyword evidence="1" id="KW-0732">Signal</keyword>
<organism evidence="2 3">
    <name type="scientific">Aspergillus pseudoustus</name>
    <dbReference type="NCBI Taxonomy" id="1810923"/>
    <lineage>
        <taxon>Eukaryota</taxon>
        <taxon>Fungi</taxon>
        <taxon>Dikarya</taxon>
        <taxon>Ascomycota</taxon>
        <taxon>Pezizomycotina</taxon>
        <taxon>Eurotiomycetes</taxon>
        <taxon>Eurotiomycetidae</taxon>
        <taxon>Eurotiales</taxon>
        <taxon>Aspergillaceae</taxon>
        <taxon>Aspergillus</taxon>
        <taxon>Aspergillus subgen. Nidulantes</taxon>
    </lineage>
</organism>
<dbReference type="Proteomes" id="UP001610446">
    <property type="component" value="Unassembled WGS sequence"/>
</dbReference>
<feature type="signal peptide" evidence="1">
    <location>
        <begin position="1"/>
        <end position="25"/>
    </location>
</feature>
<dbReference type="PANTHER" id="PTHR38792">
    <property type="entry name" value="BNR/ASP-BOX REPEAT DOMAIN PROTEIN (AFU_ORTHOLOGUE AFUA_7G06430)-RELATED"/>
    <property type="match status" value="1"/>
</dbReference>
<evidence type="ECO:0000313" key="3">
    <source>
        <dbReference type="Proteomes" id="UP001610446"/>
    </source>
</evidence>
<protein>
    <submittedName>
        <fullName evidence="2">Sialidase</fullName>
    </submittedName>
</protein>
<dbReference type="SUPFAM" id="SSF50939">
    <property type="entry name" value="Sialidases"/>
    <property type="match status" value="1"/>
</dbReference>
<dbReference type="Gene3D" id="2.120.10.10">
    <property type="match status" value="1"/>
</dbReference>
<feature type="chain" id="PRO_5045949682" evidence="1">
    <location>
        <begin position="26"/>
        <end position="586"/>
    </location>
</feature>